<dbReference type="InterPro" id="IPR006141">
    <property type="entry name" value="Intein_N"/>
</dbReference>
<proteinExistence type="predicted"/>
<dbReference type="GO" id="GO:0046872">
    <property type="term" value="F:metal ion binding"/>
    <property type="evidence" value="ECO:0007669"/>
    <property type="project" value="UniProtKB-KW"/>
</dbReference>
<evidence type="ECO:0000259" key="7">
    <source>
        <dbReference type="SMART" id="SM00305"/>
    </source>
</evidence>
<dbReference type="CDD" id="cd00081">
    <property type="entry name" value="Hint"/>
    <property type="match status" value="1"/>
</dbReference>
<feature type="domain" description="Hint" evidence="7">
    <location>
        <begin position="388"/>
        <end position="430"/>
    </location>
</feature>
<keyword evidence="4" id="KW-0408">Iron</keyword>
<dbReference type="Pfam" id="PF04055">
    <property type="entry name" value="Radical_SAM"/>
    <property type="match status" value="1"/>
</dbReference>
<dbReference type="SUPFAM" id="SSF102114">
    <property type="entry name" value="Radical SAM enzymes"/>
    <property type="match status" value="1"/>
</dbReference>
<gene>
    <name evidence="9" type="ORF">PA27867_0461</name>
</gene>
<dbReference type="EMBL" id="CP016282">
    <property type="protein sequence ID" value="ANP71432.1"/>
    <property type="molecule type" value="Genomic_DNA"/>
</dbReference>
<accession>A0A1B1BFS0</accession>
<dbReference type="KEGG" id="cart:PA27867_0461"/>
<keyword evidence="10" id="KW-1185">Reference proteome</keyword>
<dbReference type="SMART" id="SM00305">
    <property type="entry name" value="HintC"/>
    <property type="match status" value="1"/>
</dbReference>
<evidence type="ECO:0000313" key="10">
    <source>
        <dbReference type="Proteomes" id="UP000092582"/>
    </source>
</evidence>
<dbReference type="NCBIfam" id="NF038135">
    <property type="entry name" value="rSAM_Rv2578c"/>
    <property type="match status" value="1"/>
</dbReference>
<dbReference type="Pfam" id="PF14528">
    <property type="entry name" value="LAGLIDADG_3"/>
    <property type="match status" value="1"/>
</dbReference>
<keyword evidence="3" id="KW-0651">Protein splicing</keyword>
<evidence type="ECO:0000256" key="5">
    <source>
        <dbReference type="ARBA" id="ARBA00023014"/>
    </source>
</evidence>
<dbReference type="PROSITE" id="PS50818">
    <property type="entry name" value="INTEIN_C_TER"/>
    <property type="match status" value="1"/>
</dbReference>
<dbReference type="GO" id="GO:0051536">
    <property type="term" value="F:iron-sulfur cluster binding"/>
    <property type="evidence" value="ECO:0007669"/>
    <property type="project" value="UniProtKB-KW"/>
</dbReference>
<dbReference type="Gene3D" id="2.170.16.10">
    <property type="entry name" value="Hedgehog/Intein (Hint) domain"/>
    <property type="match status" value="1"/>
</dbReference>
<reference evidence="9 10" key="1">
    <citation type="submission" date="2016-06" db="EMBL/GenBank/DDBJ databases">
        <title>Genome sequencing of Cryobacterium arcticum PAMC 27867.</title>
        <authorList>
            <person name="Lee J."/>
            <person name="Kim O.-S."/>
        </authorList>
    </citation>
    <scope>NUCLEOTIDE SEQUENCE [LARGE SCALE GENOMIC DNA]</scope>
    <source>
        <strain evidence="9 10">PAMC 27867</strain>
    </source>
</reference>
<keyword evidence="1" id="KW-0479">Metal-binding</keyword>
<dbReference type="InterPro" id="IPR040086">
    <property type="entry name" value="MJ0683-like"/>
</dbReference>
<protein>
    <submittedName>
        <fullName evidence="9">DNA repair photolyase</fullName>
    </submittedName>
</protein>
<organism evidence="9 10">
    <name type="scientific">Cryobacterium arcticum</name>
    <dbReference type="NCBI Taxonomy" id="670052"/>
    <lineage>
        <taxon>Bacteria</taxon>
        <taxon>Bacillati</taxon>
        <taxon>Actinomycetota</taxon>
        <taxon>Actinomycetes</taxon>
        <taxon>Micrococcales</taxon>
        <taxon>Microbacteriaceae</taxon>
        <taxon>Cryobacterium</taxon>
    </lineage>
</organism>
<dbReference type="RefSeq" id="WP_066592681.1">
    <property type="nucleotide sequence ID" value="NZ_CP016282.1"/>
</dbReference>
<dbReference type="InterPro" id="IPR003587">
    <property type="entry name" value="Hint_dom_N"/>
</dbReference>
<name>A0A1B1BFS0_9MICO</name>
<evidence type="ECO:0000313" key="9">
    <source>
        <dbReference type="EMBL" id="ANP71432.1"/>
    </source>
</evidence>
<evidence type="ECO:0000256" key="6">
    <source>
        <dbReference type="SAM" id="MobiDB-lite"/>
    </source>
</evidence>
<dbReference type="Gene3D" id="3.10.28.10">
    <property type="entry name" value="Homing endonucleases"/>
    <property type="match status" value="1"/>
</dbReference>
<dbReference type="InterPro" id="IPR006142">
    <property type="entry name" value="INTEIN"/>
</dbReference>
<feature type="compositionally biased region" description="Low complexity" evidence="6">
    <location>
        <begin position="677"/>
        <end position="687"/>
    </location>
</feature>
<dbReference type="PATRIC" id="fig|670052.7.peg.485"/>
<dbReference type="InterPro" id="IPR027434">
    <property type="entry name" value="Homing_endonucl"/>
</dbReference>
<feature type="region of interest" description="Disordered" evidence="6">
    <location>
        <begin position="663"/>
        <end position="703"/>
    </location>
</feature>
<dbReference type="SUPFAM" id="SSF55608">
    <property type="entry name" value="Homing endonucleases"/>
    <property type="match status" value="1"/>
</dbReference>
<dbReference type="PANTHER" id="PTHR43432:SF3">
    <property type="entry name" value="SLR0285 PROTEIN"/>
    <property type="match status" value="1"/>
</dbReference>
<keyword evidence="2" id="KW-0068">Autocatalytic cleavage</keyword>
<dbReference type="InterPro" id="IPR003586">
    <property type="entry name" value="Hint_dom_C"/>
</dbReference>
<sequence length="720" mass="79031">MRWSGQELTTEQAGALPGLARLNNLVRSVRTPEFDGITFHEVLAKSALNRVPGQSAMPFGWTINPYRGCSHACTYCLSPETLILMADGRQKPLWDVKVGEAIIGTRVEGSYRRFVQTTVLAAWNTRKRGHRITLGDGTEIVASGDHRFLTERGWKFVTGSMSGDGQRPYLTTNNKLMGFGLNGLTETTQPQYFAPSYRRGYLTGMIRGDGMMISRDYPRRTGGGSKVRLFRLALADPEALNRTRLFLDQEDIHTLTRPFSAASETRRAINSIYSGKAANYAQITTLIAWPESPDVDWHAGYLAGVFDAEGSCSQGVLRISNKDDAILANIQRSMEVLGIDHVLEDARPNGVRCVRVTGGLAMRSKFFNLSGPAIDRKLSIAGRAVKSDAKLQIVSIEDLGATMDMIDITTGTGDFIANGIVSHNCFARPTHNYLDLDAGKDFDNEIIVKVNVAEVLRKELAKPTWGKHPVALGTNTDPYQRAEGRYRLMPGIIAALADSGTPFSILTKGTLLRRDLDLLAEASRQVPVDLALSIAIYDDALQQAVEPGTPSTKARLATVTAIREKGMDCSVFMMPILPFLTDTRAHLDEAMRQAKAAGATGVLYSALYLKPGVKEWYFHWLEEDHPELMPRYRELYKRGAYAPKEYRQWLAERIHPLLRAHGLERRREDPATGGIRSTALTGSATSPGGTGSGSGPQPAGLVPPSLIAAELPLDLTPTLF</sequence>
<dbReference type="STRING" id="670052.PA27867_0461"/>
<dbReference type="InterPro" id="IPR030934">
    <property type="entry name" value="Intein_C"/>
</dbReference>
<dbReference type="InterPro" id="IPR007197">
    <property type="entry name" value="rSAM"/>
</dbReference>
<dbReference type="AlphaFoldDB" id="A0A1B1BFS0"/>
<dbReference type="Proteomes" id="UP000092582">
    <property type="component" value="Chromosome 1"/>
</dbReference>
<evidence type="ECO:0000259" key="8">
    <source>
        <dbReference type="SMART" id="SM00306"/>
    </source>
</evidence>
<evidence type="ECO:0000256" key="4">
    <source>
        <dbReference type="ARBA" id="ARBA00023004"/>
    </source>
</evidence>
<dbReference type="InterPro" id="IPR036844">
    <property type="entry name" value="Hint_dom_sf"/>
</dbReference>
<dbReference type="InterPro" id="IPR058240">
    <property type="entry name" value="rSAM_sf"/>
</dbReference>
<keyword evidence="9" id="KW-0456">Lyase</keyword>
<dbReference type="PROSITE" id="PS50817">
    <property type="entry name" value="INTEIN_N_TER"/>
    <property type="match status" value="1"/>
</dbReference>
<dbReference type="PRINTS" id="PR00379">
    <property type="entry name" value="INTEIN"/>
</dbReference>
<keyword evidence="5" id="KW-0411">Iron-sulfur</keyword>
<evidence type="ECO:0000256" key="2">
    <source>
        <dbReference type="ARBA" id="ARBA00022813"/>
    </source>
</evidence>
<dbReference type="GO" id="GO:0016829">
    <property type="term" value="F:lyase activity"/>
    <property type="evidence" value="ECO:0007669"/>
    <property type="project" value="UniProtKB-KW"/>
</dbReference>
<evidence type="ECO:0000256" key="1">
    <source>
        <dbReference type="ARBA" id="ARBA00022723"/>
    </source>
</evidence>
<dbReference type="Gene3D" id="3.80.30.30">
    <property type="match status" value="1"/>
</dbReference>
<feature type="domain" description="Hint" evidence="8">
    <location>
        <begin position="74"/>
        <end position="172"/>
    </location>
</feature>
<dbReference type="SUPFAM" id="SSF51294">
    <property type="entry name" value="Hedgehog/intein (Hint) domain"/>
    <property type="match status" value="1"/>
</dbReference>
<evidence type="ECO:0000256" key="3">
    <source>
        <dbReference type="ARBA" id="ARBA00023000"/>
    </source>
</evidence>
<dbReference type="GO" id="GO:0016539">
    <property type="term" value="P:intein-mediated protein splicing"/>
    <property type="evidence" value="ECO:0007669"/>
    <property type="project" value="InterPro"/>
</dbReference>
<dbReference type="GO" id="GO:0004519">
    <property type="term" value="F:endonuclease activity"/>
    <property type="evidence" value="ECO:0007669"/>
    <property type="project" value="InterPro"/>
</dbReference>
<dbReference type="NCBIfam" id="NF038136">
    <property type="entry name" value="rSAM_Rv_intein"/>
    <property type="match status" value="1"/>
</dbReference>
<dbReference type="InterPro" id="IPR004860">
    <property type="entry name" value="LAGLIDADG_dom"/>
</dbReference>
<dbReference type="SMART" id="SM00306">
    <property type="entry name" value="HintN"/>
    <property type="match status" value="1"/>
</dbReference>
<dbReference type="PANTHER" id="PTHR43432">
    <property type="entry name" value="SLR0285 PROTEIN"/>
    <property type="match status" value="1"/>
</dbReference>